<keyword evidence="3" id="KW-1185">Reference proteome</keyword>
<feature type="transmembrane region" description="Helical" evidence="1">
    <location>
        <begin position="37"/>
        <end position="63"/>
    </location>
</feature>
<evidence type="ECO:0000313" key="2">
    <source>
        <dbReference type="EMBL" id="RPB03904.1"/>
    </source>
</evidence>
<evidence type="ECO:0000313" key="3">
    <source>
        <dbReference type="Proteomes" id="UP000276215"/>
    </source>
</evidence>
<keyword evidence="1" id="KW-0812">Transmembrane</keyword>
<evidence type="ECO:0000256" key="1">
    <source>
        <dbReference type="SAM" id="Phobius"/>
    </source>
</evidence>
<reference evidence="2 3" key="1">
    <citation type="journal article" date="2018" name="Nat. Ecol. Evol.">
        <title>Pezizomycetes genomes reveal the molecular basis of ectomycorrhizal truffle lifestyle.</title>
        <authorList>
            <person name="Murat C."/>
            <person name="Payen T."/>
            <person name="Noel B."/>
            <person name="Kuo A."/>
            <person name="Morin E."/>
            <person name="Chen J."/>
            <person name="Kohler A."/>
            <person name="Krizsan K."/>
            <person name="Balestrini R."/>
            <person name="Da Silva C."/>
            <person name="Montanini B."/>
            <person name="Hainaut M."/>
            <person name="Levati E."/>
            <person name="Barry K.W."/>
            <person name="Belfiori B."/>
            <person name="Cichocki N."/>
            <person name="Clum A."/>
            <person name="Dockter R.B."/>
            <person name="Fauchery L."/>
            <person name="Guy J."/>
            <person name="Iotti M."/>
            <person name="Le Tacon F."/>
            <person name="Lindquist E.A."/>
            <person name="Lipzen A."/>
            <person name="Malagnac F."/>
            <person name="Mello A."/>
            <person name="Molinier V."/>
            <person name="Miyauchi S."/>
            <person name="Poulain J."/>
            <person name="Riccioni C."/>
            <person name="Rubini A."/>
            <person name="Sitrit Y."/>
            <person name="Splivallo R."/>
            <person name="Traeger S."/>
            <person name="Wang M."/>
            <person name="Zifcakova L."/>
            <person name="Wipf D."/>
            <person name="Zambonelli A."/>
            <person name="Paolocci F."/>
            <person name="Nowrousian M."/>
            <person name="Ottonello S."/>
            <person name="Baldrian P."/>
            <person name="Spatafora J.W."/>
            <person name="Henrissat B."/>
            <person name="Nagy L.G."/>
            <person name="Aury J.M."/>
            <person name="Wincker P."/>
            <person name="Grigoriev I.V."/>
            <person name="Bonfante P."/>
            <person name="Martin F.M."/>
        </authorList>
    </citation>
    <scope>NUCLEOTIDE SEQUENCE [LARGE SCALE GENOMIC DNA]</scope>
    <source>
        <strain evidence="2 3">120613-1</strain>
    </source>
</reference>
<gene>
    <name evidence="2" type="ORF">L873DRAFT_106501</name>
</gene>
<accession>A0A3N4JZT8</accession>
<protein>
    <submittedName>
        <fullName evidence="2">Uncharacterized protein</fullName>
    </submittedName>
</protein>
<keyword evidence="1" id="KW-1133">Transmembrane helix</keyword>
<keyword evidence="1" id="KW-0472">Membrane</keyword>
<dbReference type="Proteomes" id="UP000276215">
    <property type="component" value="Unassembled WGS sequence"/>
</dbReference>
<dbReference type="AlphaFoldDB" id="A0A3N4JZT8"/>
<proteinExistence type="predicted"/>
<name>A0A3N4JZT8_9PEZI</name>
<sequence length="104" mass="11548">MDGMGIHCIEALMDNQWKGYDDDGCNLTDGVAASATLAVTFFFLFFSSFLSVWCFAAIIPVLLWSTLTAHFFSAHPACSSVRSISVPSFRKKISINSSIWKMIR</sequence>
<organism evidence="2 3">
    <name type="scientific">Choiromyces venosus 120613-1</name>
    <dbReference type="NCBI Taxonomy" id="1336337"/>
    <lineage>
        <taxon>Eukaryota</taxon>
        <taxon>Fungi</taxon>
        <taxon>Dikarya</taxon>
        <taxon>Ascomycota</taxon>
        <taxon>Pezizomycotina</taxon>
        <taxon>Pezizomycetes</taxon>
        <taxon>Pezizales</taxon>
        <taxon>Tuberaceae</taxon>
        <taxon>Choiromyces</taxon>
    </lineage>
</organism>
<dbReference type="EMBL" id="ML120361">
    <property type="protein sequence ID" value="RPB03904.1"/>
    <property type="molecule type" value="Genomic_DNA"/>
</dbReference>